<dbReference type="Proteomes" id="UP000252706">
    <property type="component" value="Unassembled WGS sequence"/>
</dbReference>
<dbReference type="InterPro" id="IPR006076">
    <property type="entry name" value="FAD-dep_OxRdtase"/>
</dbReference>
<dbReference type="GO" id="GO:0016491">
    <property type="term" value="F:oxidoreductase activity"/>
    <property type="evidence" value="ECO:0007669"/>
    <property type="project" value="UniProtKB-KW"/>
</dbReference>
<proteinExistence type="predicted"/>
<feature type="region of interest" description="Disordered" evidence="2">
    <location>
        <begin position="1"/>
        <end position="40"/>
    </location>
</feature>
<dbReference type="OrthoDB" id="6949587at2"/>
<keyword evidence="1" id="KW-0560">Oxidoreductase</keyword>
<evidence type="ECO:0000313" key="4">
    <source>
        <dbReference type="EMBL" id="RBW60024.1"/>
    </source>
</evidence>
<protein>
    <submittedName>
        <fullName evidence="4">FAD-dependent oxidoreductase</fullName>
    </submittedName>
</protein>
<dbReference type="EMBL" id="QOCE01000012">
    <property type="protein sequence ID" value="RBW60024.1"/>
    <property type="molecule type" value="Genomic_DNA"/>
</dbReference>
<reference evidence="4 5" key="1">
    <citation type="submission" date="2018-07" db="EMBL/GenBank/DDBJ databases">
        <title>Modular assembly of carbohydrate-degrading microbial communities in the ocean.</title>
        <authorList>
            <person name="Enke T.N."/>
            <person name="Datta M.S."/>
            <person name="Schwartzman J.A."/>
            <person name="Cermak N."/>
            <person name="Schmitz D.A."/>
            <person name="Barrere J."/>
            <person name="Cordero O.X."/>
        </authorList>
    </citation>
    <scope>NUCLEOTIDE SEQUENCE [LARGE SCALE GENOMIC DNA]</scope>
    <source>
        <strain evidence="4 5">C3M10</strain>
    </source>
</reference>
<dbReference type="Pfam" id="PF01266">
    <property type="entry name" value="DAO"/>
    <property type="match status" value="1"/>
</dbReference>
<feature type="domain" description="FAD dependent oxidoreductase" evidence="3">
    <location>
        <begin position="46"/>
        <end position="409"/>
    </location>
</feature>
<dbReference type="InterPro" id="IPR036188">
    <property type="entry name" value="FAD/NAD-bd_sf"/>
</dbReference>
<evidence type="ECO:0000256" key="1">
    <source>
        <dbReference type="ARBA" id="ARBA00023002"/>
    </source>
</evidence>
<comment type="caution">
    <text evidence="4">The sequence shown here is derived from an EMBL/GenBank/DDBJ whole genome shotgun (WGS) entry which is preliminary data.</text>
</comment>
<dbReference type="GO" id="GO:0005737">
    <property type="term" value="C:cytoplasm"/>
    <property type="evidence" value="ECO:0007669"/>
    <property type="project" value="TreeGrafter"/>
</dbReference>
<accession>A0A366X4W0</accession>
<dbReference type="SUPFAM" id="SSF51905">
    <property type="entry name" value="FAD/NAD(P)-binding domain"/>
    <property type="match status" value="1"/>
</dbReference>
<gene>
    <name evidence="4" type="ORF">DS909_05200</name>
</gene>
<dbReference type="AlphaFoldDB" id="A0A366X4W0"/>
<evidence type="ECO:0000313" key="5">
    <source>
        <dbReference type="Proteomes" id="UP000252706"/>
    </source>
</evidence>
<name>A0A366X4W0_9RHOB</name>
<dbReference type="Gene3D" id="3.50.50.60">
    <property type="entry name" value="FAD/NAD(P)-binding domain"/>
    <property type="match status" value="1"/>
</dbReference>
<dbReference type="PANTHER" id="PTHR13847">
    <property type="entry name" value="SARCOSINE DEHYDROGENASE-RELATED"/>
    <property type="match status" value="1"/>
</dbReference>
<dbReference type="Gene3D" id="3.30.9.10">
    <property type="entry name" value="D-Amino Acid Oxidase, subunit A, domain 2"/>
    <property type="match status" value="1"/>
</dbReference>
<sequence length="454" mass="49164">MVTEKSGERQGSGTSGLPRQMGLSGWVATGSSPRPWPELDTKQTADVTIIGAGVSGLMAAQRLMQIDPNLRVVVLDADQSANSGSGRSFGVSHFLPEHLGFGHASGGSLPFDCCGIDRNQKAIAFMAKCAQDLGLPPHVFEVAPQVWGAAGRRGRRCLADIAGYLTASSTPFEWLDQTSLGTMTGSSFYSQGIKCLGASNLQPAAFVNAISEHLGKWARIYENSPVLAFAKESGGWRIRTPKAQISTHKIILTNNGHIEQFGFATRRLLHLSRYVSMSDPLTKEQSIAIGEQPRWALMSVDPLGFSMRRVKLGSDERLVVTGGTSFHPSQETSPMRIRNASWVHERKVKERYPQFSDLRFAHHWSAMRCFSRNGGVVFGELEPGLFGACCHNDMGITKDTLHGMAIAELVVQGGSPLADAILKHPPPLTLPPAPLGALAVNTGLLWNEWRAGKE</sequence>
<evidence type="ECO:0000259" key="3">
    <source>
        <dbReference type="Pfam" id="PF01266"/>
    </source>
</evidence>
<dbReference type="PANTHER" id="PTHR13847:SF281">
    <property type="entry name" value="FAD DEPENDENT OXIDOREDUCTASE DOMAIN-CONTAINING PROTEIN"/>
    <property type="match status" value="1"/>
</dbReference>
<evidence type="ECO:0000256" key="2">
    <source>
        <dbReference type="SAM" id="MobiDB-lite"/>
    </source>
</evidence>
<organism evidence="4 5">
    <name type="scientific">Phaeobacter gallaeciensis</name>
    <dbReference type="NCBI Taxonomy" id="60890"/>
    <lineage>
        <taxon>Bacteria</taxon>
        <taxon>Pseudomonadati</taxon>
        <taxon>Pseudomonadota</taxon>
        <taxon>Alphaproteobacteria</taxon>
        <taxon>Rhodobacterales</taxon>
        <taxon>Roseobacteraceae</taxon>
        <taxon>Phaeobacter</taxon>
    </lineage>
</organism>